<dbReference type="Gene3D" id="2.40.340.10">
    <property type="entry name" value="MoeA, C-terminal, domain IV"/>
    <property type="match status" value="1"/>
</dbReference>
<gene>
    <name evidence="13" type="ORF">FBQ74_09185</name>
</gene>
<dbReference type="GO" id="GO:0061599">
    <property type="term" value="F:molybdopterin molybdotransferase activity"/>
    <property type="evidence" value="ECO:0007669"/>
    <property type="project" value="UniProtKB-UniRule"/>
</dbReference>
<dbReference type="SUPFAM" id="SSF63882">
    <property type="entry name" value="MoeA N-terminal region -like"/>
    <property type="match status" value="1"/>
</dbReference>
<dbReference type="Gene3D" id="2.170.190.11">
    <property type="entry name" value="Molybdopterin biosynthesis moea protein, domain 3"/>
    <property type="match status" value="1"/>
</dbReference>
<comment type="similarity">
    <text evidence="4 11">Belongs to the MoeA family.</text>
</comment>
<evidence type="ECO:0000256" key="8">
    <source>
        <dbReference type="ARBA" id="ARBA00022842"/>
    </source>
</evidence>
<dbReference type="Gene3D" id="3.40.980.10">
    <property type="entry name" value="MoaB/Mog-like domain"/>
    <property type="match status" value="1"/>
</dbReference>
<dbReference type="InterPro" id="IPR008284">
    <property type="entry name" value="MoCF_biosynth_CS"/>
</dbReference>
<protein>
    <recommendedName>
        <fullName evidence="11">Molybdopterin molybdenumtransferase</fullName>
        <ecNumber evidence="11">2.10.1.1</ecNumber>
    </recommendedName>
</protein>
<dbReference type="OrthoDB" id="9804758at2"/>
<dbReference type="InterPro" id="IPR001453">
    <property type="entry name" value="MoaB/Mog_dom"/>
</dbReference>
<comment type="function">
    <text evidence="2 11">Catalyzes the insertion of molybdate into adenylated molybdopterin with the concomitant release of AMP.</text>
</comment>
<evidence type="ECO:0000256" key="2">
    <source>
        <dbReference type="ARBA" id="ARBA00002901"/>
    </source>
</evidence>
<dbReference type="KEGG" id="salk:FBQ74_09185"/>
<dbReference type="InterPro" id="IPR005110">
    <property type="entry name" value="MoeA_linker/N"/>
</dbReference>
<dbReference type="CDD" id="cd00887">
    <property type="entry name" value="MoeA"/>
    <property type="match status" value="1"/>
</dbReference>
<dbReference type="InterPro" id="IPR036135">
    <property type="entry name" value="MoeA_linker/N_sf"/>
</dbReference>
<dbReference type="InterPro" id="IPR036688">
    <property type="entry name" value="MoeA_C_domain_IV_sf"/>
</dbReference>
<dbReference type="EC" id="2.10.1.1" evidence="11"/>
<evidence type="ECO:0000256" key="1">
    <source>
        <dbReference type="ARBA" id="ARBA00001946"/>
    </source>
</evidence>
<dbReference type="Pfam" id="PF03453">
    <property type="entry name" value="MoeA_N"/>
    <property type="match status" value="1"/>
</dbReference>
<dbReference type="InterPro" id="IPR036425">
    <property type="entry name" value="MoaB/Mog-like_dom_sf"/>
</dbReference>
<keyword evidence="7 11" id="KW-0479">Metal-binding</keyword>
<evidence type="ECO:0000256" key="9">
    <source>
        <dbReference type="ARBA" id="ARBA00023150"/>
    </source>
</evidence>
<dbReference type="GO" id="GO:0006777">
    <property type="term" value="P:Mo-molybdopterin cofactor biosynthetic process"/>
    <property type="evidence" value="ECO:0007669"/>
    <property type="project" value="UniProtKB-UniRule"/>
</dbReference>
<dbReference type="Proteomes" id="UP000304912">
    <property type="component" value="Chromosome"/>
</dbReference>
<dbReference type="NCBIfam" id="TIGR00177">
    <property type="entry name" value="molyb_syn"/>
    <property type="match status" value="1"/>
</dbReference>
<dbReference type="PANTHER" id="PTHR10192">
    <property type="entry name" value="MOLYBDOPTERIN BIOSYNTHESIS PROTEIN"/>
    <property type="match status" value="1"/>
</dbReference>
<evidence type="ECO:0000256" key="10">
    <source>
        <dbReference type="ARBA" id="ARBA00047317"/>
    </source>
</evidence>
<evidence type="ECO:0000256" key="7">
    <source>
        <dbReference type="ARBA" id="ARBA00022723"/>
    </source>
</evidence>
<sequence length="406" mass="42824">MASPAWLSLEDALARMRSVAPFPTRTMMCNTEAALGHVVSENIIAPCDVPPLPVSAMDGFAVGLDGLCSEMSLPVTQTIMAGQDVSSLRLNKGEAARIMTGAGIPAGADAVVMQENTTYSDDAVTLNQIPARGENVRPQGNDICRDDVIISKGTRLQPSHLMLLASVGLTACQVYSPLTVALLATGDEIKAPGETLNPGQIFNANSIGVAGLLSPLNVQVTDLGICRDDADALQTCLEDAATKFDLIISSGGVSVGDADYVKPVLDNLGQVNFWKVAIKPGKPFAFGTLGKSLFCGLPGNPVSAYVTTQQLVVPLIEAMQGVESVPSAMRGLATLTTDIRRQPGRQEFMRASLDVHPDGSWQVSPLAKQSSGVMTSVTKANAYIVVNAQTRYLKAGERVQVIPFTR</sequence>
<evidence type="ECO:0000259" key="12">
    <source>
        <dbReference type="SMART" id="SM00852"/>
    </source>
</evidence>
<feature type="domain" description="MoaB/Mog" evidence="12">
    <location>
        <begin position="181"/>
        <end position="318"/>
    </location>
</feature>
<dbReference type="InterPro" id="IPR005111">
    <property type="entry name" value="MoeA_C_domain_IV"/>
</dbReference>
<comment type="pathway">
    <text evidence="3 11">Cofactor biosynthesis; molybdopterin biosynthesis.</text>
</comment>
<keyword evidence="5 11" id="KW-0500">Molybdenum</keyword>
<evidence type="ECO:0000256" key="4">
    <source>
        <dbReference type="ARBA" id="ARBA00010763"/>
    </source>
</evidence>
<dbReference type="UniPathway" id="UPA00344"/>
<name>A0A5B7YDU0_9ALTE</name>
<dbReference type="Pfam" id="PF00994">
    <property type="entry name" value="MoCF_biosynth"/>
    <property type="match status" value="1"/>
</dbReference>
<keyword evidence="6 11" id="KW-0808">Transferase</keyword>
<evidence type="ECO:0000313" key="14">
    <source>
        <dbReference type="Proteomes" id="UP000304912"/>
    </source>
</evidence>
<organism evidence="13 14">
    <name type="scientific">Salinimonas iocasae</name>
    <dbReference type="NCBI Taxonomy" id="2572577"/>
    <lineage>
        <taxon>Bacteria</taxon>
        <taxon>Pseudomonadati</taxon>
        <taxon>Pseudomonadota</taxon>
        <taxon>Gammaproteobacteria</taxon>
        <taxon>Alteromonadales</taxon>
        <taxon>Alteromonadaceae</taxon>
        <taxon>Alteromonas/Salinimonas group</taxon>
        <taxon>Salinimonas</taxon>
    </lineage>
</organism>
<evidence type="ECO:0000256" key="5">
    <source>
        <dbReference type="ARBA" id="ARBA00022505"/>
    </source>
</evidence>
<accession>A0A5B7YDU0</accession>
<dbReference type="PANTHER" id="PTHR10192:SF5">
    <property type="entry name" value="GEPHYRIN"/>
    <property type="match status" value="1"/>
</dbReference>
<dbReference type="Gene3D" id="3.90.105.10">
    <property type="entry name" value="Molybdopterin biosynthesis moea protein, domain 2"/>
    <property type="match status" value="1"/>
</dbReference>
<reference evidence="13 14" key="1">
    <citation type="submission" date="2019-04" db="EMBL/GenBank/DDBJ databases">
        <title>Salinimonas iocasae sp. nov., a halophilic bacterium isolated from the outer tube casing of tubeworms in Okinawa Trough.</title>
        <authorList>
            <person name="Zhang H."/>
            <person name="Wang H."/>
            <person name="Li C."/>
        </authorList>
    </citation>
    <scope>NUCLEOTIDE SEQUENCE [LARGE SCALE GENOMIC DNA]</scope>
    <source>
        <strain evidence="13 14">KX18D6</strain>
    </source>
</reference>
<dbReference type="SMART" id="SM00852">
    <property type="entry name" value="MoCF_biosynth"/>
    <property type="match status" value="1"/>
</dbReference>
<keyword evidence="14" id="KW-1185">Reference proteome</keyword>
<keyword evidence="9 11" id="KW-0501">Molybdenum cofactor biosynthesis</keyword>
<keyword evidence="8 11" id="KW-0460">Magnesium</keyword>
<comment type="catalytic activity">
    <reaction evidence="10">
        <text>adenylyl-molybdopterin + molybdate = Mo-molybdopterin + AMP + H(+)</text>
        <dbReference type="Rhea" id="RHEA:35047"/>
        <dbReference type="ChEBI" id="CHEBI:15378"/>
        <dbReference type="ChEBI" id="CHEBI:36264"/>
        <dbReference type="ChEBI" id="CHEBI:62727"/>
        <dbReference type="ChEBI" id="CHEBI:71302"/>
        <dbReference type="ChEBI" id="CHEBI:456215"/>
        <dbReference type="EC" id="2.10.1.1"/>
    </reaction>
</comment>
<dbReference type="FunFam" id="3.40.980.10:FF:000004">
    <property type="entry name" value="Molybdopterin molybdenumtransferase"/>
    <property type="match status" value="1"/>
</dbReference>
<dbReference type="NCBIfam" id="NF045515">
    <property type="entry name" value="Glp_gephyrin"/>
    <property type="match status" value="1"/>
</dbReference>
<evidence type="ECO:0000256" key="3">
    <source>
        <dbReference type="ARBA" id="ARBA00005046"/>
    </source>
</evidence>
<dbReference type="SUPFAM" id="SSF63867">
    <property type="entry name" value="MoeA C-terminal domain-like"/>
    <property type="match status" value="1"/>
</dbReference>
<dbReference type="EMBL" id="CP039852">
    <property type="protein sequence ID" value="QCZ93655.1"/>
    <property type="molecule type" value="Genomic_DNA"/>
</dbReference>
<dbReference type="AlphaFoldDB" id="A0A5B7YDU0"/>
<evidence type="ECO:0000256" key="6">
    <source>
        <dbReference type="ARBA" id="ARBA00022679"/>
    </source>
</evidence>
<proteinExistence type="inferred from homology"/>
<dbReference type="Pfam" id="PF03454">
    <property type="entry name" value="MoeA_C"/>
    <property type="match status" value="1"/>
</dbReference>
<evidence type="ECO:0000256" key="11">
    <source>
        <dbReference type="RuleBase" id="RU365090"/>
    </source>
</evidence>
<evidence type="ECO:0000313" key="13">
    <source>
        <dbReference type="EMBL" id="QCZ93655.1"/>
    </source>
</evidence>
<dbReference type="RefSeq" id="WP_139756399.1">
    <property type="nucleotide sequence ID" value="NZ_CP039852.1"/>
</dbReference>
<dbReference type="SUPFAM" id="SSF53218">
    <property type="entry name" value="Molybdenum cofactor biosynthesis proteins"/>
    <property type="match status" value="1"/>
</dbReference>
<dbReference type="PROSITE" id="PS01079">
    <property type="entry name" value="MOCF_BIOSYNTHESIS_2"/>
    <property type="match status" value="1"/>
</dbReference>
<comment type="cofactor">
    <cofactor evidence="1 11">
        <name>Mg(2+)</name>
        <dbReference type="ChEBI" id="CHEBI:18420"/>
    </cofactor>
</comment>
<dbReference type="GO" id="GO:0046872">
    <property type="term" value="F:metal ion binding"/>
    <property type="evidence" value="ECO:0007669"/>
    <property type="project" value="UniProtKB-UniRule"/>
</dbReference>
<dbReference type="GO" id="GO:0005829">
    <property type="term" value="C:cytosol"/>
    <property type="evidence" value="ECO:0007669"/>
    <property type="project" value="TreeGrafter"/>
</dbReference>
<dbReference type="InterPro" id="IPR038987">
    <property type="entry name" value="MoeA-like"/>
</dbReference>